<dbReference type="EC" id="5.1.3.2" evidence="1"/>
<keyword evidence="1" id="KW-0413">Isomerase</keyword>
<sequence>MAILITGGAGYIGSHTVLSLLEHQYDVVVLDNLINASPISLERVERLTGCNISFYPNDIQDREALRAIFSQHDISAVIHFAGLKSVGESVLKPLEYYQNNVAGTLVLLEEMRTAGVNDFIFSSSATVYGMPESIPLHETSRIGGTTNPYGTSKLMVEQILLDFAKANPEFSITTLRYFNPVGAHESGMIGEDPNGIPNNLMPYISQVASGKLQRLAIFGNDYPTPDGTGIRDYVHVMDLAEGHVKALQHIRKFPGVSIYNLGTGVGYSVLQMIEAFEKISGRQVPYHIVPRREGDIAECWADATQASKHLDWQAKRGLEEMLHDAWNWQEKNPRGYQN</sequence>
<comment type="caution">
    <text evidence="1">The sequence shown here is derived from an EMBL/GenBank/DDBJ whole genome shotgun (WGS) entry which is preliminary data.</text>
</comment>
<evidence type="ECO:0000313" key="2">
    <source>
        <dbReference type="Proteomes" id="UP000633731"/>
    </source>
</evidence>
<proteinExistence type="predicted"/>
<protein>
    <submittedName>
        <fullName evidence="1">UDP-glucose 4-epimerase GalE</fullName>
        <ecNumber evidence="1">5.1.3.2</ecNumber>
    </submittedName>
</protein>
<reference evidence="1" key="1">
    <citation type="submission" date="2021-01" db="EMBL/GenBank/DDBJ databases">
        <title>Draft genome of Pantoea agglomerans Eh 335.</title>
        <authorList>
            <person name="Emsley S.A."/>
            <person name="Oline D.K."/>
            <person name="Saw J.H."/>
            <person name="Ushijima B."/>
            <person name="Videau P."/>
            <person name="Koyack M.J."/>
        </authorList>
    </citation>
    <scope>NUCLEOTIDE SEQUENCE</scope>
    <source>
        <strain evidence="1">Eh 335</strain>
    </source>
</reference>
<keyword evidence="2" id="KW-1185">Reference proteome</keyword>
<name>A0ACC5RR99_ENTAG</name>
<gene>
    <name evidence="1" type="primary">galE</name>
    <name evidence="1" type="ORF">JJL49_18560</name>
</gene>
<accession>A0ACC5RR99</accession>
<organism evidence="1 2">
    <name type="scientific">Enterobacter agglomerans</name>
    <name type="common">Erwinia herbicola</name>
    <name type="synonym">Pantoea agglomerans</name>
    <dbReference type="NCBI Taxonomy" id="549"/>
    <lineage>
        <taxon>Bacteria</taxon>
        <taxon>Pseudomonadati</taxon>
        <taxon>Pseudomonadota</taxon>
        <taxon>Gammaproteobacteria</taxon>
        <taxon>Enterobacterales</taxon>
        <taxon>Erwiniaceae</taxon>
        <taxon>Pantoea</taxon>
        <taxon>Pantoea agglomerans group</taxon>
    </lineage>
</organism>
<dbReference type="Proteomes" id="UP000633731">
    <property type="component" value="Unassembled WGS sequence"/>
</dbReference>
<evidence type="ECO:0000313" key="1">
    <source>
        <dbReference type="EMBL" id="MBK4727234.1"/>
    </source>
</evidence>
<dbReference type="EMBL" id="JAEOXF010000013">
    <property type="protein sequence ID" value="MBK4727234.1"/>
    <property type="molecule type" value="Genomic_DNA"/>
</dbReference>